<dbReference type="SUPFAM" id="SSF90209">
    <property type="entry name" value="Ran binding protein zinc finger-like"/>
    <property type="match status" value="2"/>
</dbReference>
<dbReference type="InterPro" id="IPR012677">
    <property type="entry name" value="Nucleotide-bd_a/b_plait_sf"/>
</dbReference>
<keyword evidence="8" id="KW-0378">Hydrolase</keyword>
<dbReference type="PROSITE" id="PS50199">
    <property type="entry name" value="ZF_RANBP2_2"/>
    <property type="match status" value="2"/>
</dbReference>
<protein>
    <submittedName>
        <fullName evidence="22">Uncharacterized protein</fullName>
    </submittedName>
</protein>
<feature type="domain" description="RRM" evidence="19">
    <location>
        <begin position="13"/>
        <end position="99"/>
    </location>
</feature>
<dbReference type="Proteomes" id="UP001634393">
    <property type="component" value="Unassembled WGS sequence"/>
</dbReference>
<evidence type="ECO:0000256" key="2">
    <source>
        <dbReference type="ARBA" id="ARBA00007447"/>
    </source>
</evidence>
<dbReference type="InterPro" id="IPR000504">
    <property type="entry name" value="RRM_dom"/>
</dbReference>
<dbReference type="PRINTS" id="PR00792">
    <property type="entry name" value="PEPSIN"/>
</dbReference>
<feature type="region of interest" description="Disordered" evidence="18">
    <location>
        <begin position="178"/>
        <end position="199"/>
    </location>
</feature>
<dbReference type="EMBL" id="JBJXBP010000006">
    <property type="protein sequence ID" value="KAL3825694.1"/>
    <property type="molecule type" value="Genomic_DNA"/>
</dbReference>
<keyword evidence="10 16" id="KW-0694">RNA-binding</keyword>
<dbReference type="PROSITE" id="PS51767">
    <property type="entry name" value="PEPTIDASE_A1"/>
    <property type="match status" value="1"/>
</dbReference>
<evidence type="ECO:0000313" key="22">
    <source>
        <dbReference type="EMBL" id="KAL3825694.1"/>
    </source>
</evidence>
<evidence type="ECO:0000259" key="19">
    <source>
        <dbReference type="PROSITE" id="PS50102"/>
    </source>
</evidence>
<keyword evidence="12" id="KW-0539">Nucleus</keyword>
<keyword evidence="23" id="KW-1185">Reference proteome</keyword>
<evidence type="ECO:0000256" key="5">
    <source>
        <dbReference type="ARBA" id="ARBA00022737"/>
    </source>
</evidence>
<keyword evidence="5" id="KW-0677">Repeat</keyword>
<proteinExistence type="inferred from homology"/>
<comment type="similarity">
    <text evidence="2">Belongs to the peptidase A1 family.</text>
</comment>
<dbReference type="PROSITE" id="PS50102">
    <property type="entry name" value="RRM"/>
    <property type="match status" value="1"/>
</dbReference>
<evidence type="ECO:0000256" key="6">
    <source>
        <dbReference type="ARBA" id="ARBA00022750"/>
    </source>
</evidence>
<evidence type="ECO:0000256" key="7">
    <source>
        <dbReference type="ARBA" id="ARBA00022771"/>
    </source>
</evidence>
<feature type="compositionally biased region" description="Gly residues" evidence="18">
    <location>
        <begin position="181"/>
        <end position="190"/>
    </location>
</feature>
<dbReference type="InterPro" id="IPR021109">
    <property type="entry name" value="Peptidase_aspartic_dom_sf"/>
</dbReference>
<keyword evidence="3" id="KW-0645">Protease</keyword>
<dbReference type="Pfam" id="PF14543">
    <property type="entry name" value="TAXi_N"/>
    <property type="match status" value="1"/>
</dbReference>
<dbReference type="GO" id="GO:0005634">
    <property type="term" value="C:nucleus"/>
    <property type="evidence" value="ECO:0007669"/>
    <property type="project" value="UniProtKB-SubCell"/>
</dbReference>
<feature type="region of interest" description="Disordered" evidence="18">
    <location>
        <begin position="243"/>
        <end position="284"/>
    </location>
</feature>
<dbReference type="InterPro" id="IPR001876">
    <property type="entry name" value="Znf_RanBP2"/>
</dbReference>
<evidence type="ECO:0000256" key="3">
    <source>
        <dbReference type="ARBA" id="ARBA00022670"/>
    </source>
</evidence>
<gene>
    <name evidence="22" type="ORF">ACJIZ3_021723</name>
</gene>
<evidence type="ECO:0000256" key="13">
    <source>
        <dbReference type="ARBA" id="ARBA00058775"/>
    </source>
</evidence>
<keyword evidence="7 17" id="KW-0863">Zinc-finger</keyword>
<dbReference type="FunFam" id="4.10.1060.10:FF:000004">
    <property type="entry name" value="Zinc finger Ran-binding domain-containing protein 2"/>
    <property type="match status" value="1"/>
</dbReference>
<feature type="region of interest" description="Disordered" evidence="18">
    <location>
        <begin position="314"/>
        <end position="365"/>
    </location>
</feature>
<dbReference type="CDD" id="cd12534">
    <property type="entry name" value="RRM_SARFH"/>
    <property type="match status" value="1"/>
</dbReference>
<keyword evidence="11" id="KW-0325">Glycoprotein</keyword>
<organism evidence="22 23">
    <name type="scientific">Penstemon smallii</name>
    <dbReference type="NCBI Taxonomy" id="265156"/>
    <lineage>
        <taxon>Eukaryota</taxon>
        <taxon>Viridiplantae</taxon>
        <taxon>Streptophyta</taxon>
        <taxon>Embryophyta</taxon>
        <taxon>Tracheophyta</taxon>
        <taxon>Spermatophyta</taxon>
        <taxon>Magnoliopsida</taxon>
        <taxon>eudicotyledons</taxon>
        <taxon>Gunneridae</taxon>
        <taxon>Pentapetalae</taxon>
        <taxon>asterids</taxon>
        <taxon>lamiids</taxon>
        <taxon>Lamiales</taxon>
        <taxon>Plantaginaceae</taxon>
        <taxon>Cheloneae</taxon>
        <taxon>Penstemon</taxon>
    </lineage>
</organism>
<dbReference type="GO" id="GO:0006508">
    <property type="term" value="P:proteolysis"/>
    <property type="evidence" value="ECO:0007669"/>
    <property type="project" value="UniProtKB-KW"/>
</dbReference>
<dbReference type="InterPro" id="IPR051708">
    <property type="entry name" value="Plant_Aspart_Prot_A1"/>
</dbReference>
<feature type="domain" description="RanBP2-type" evidence="20">
    <location>
        <begin position="213"/>
        <end position="242"/>
    </location>
</feature>
<keyword evidence="6" id="KW-0064">Aspartyl protease</keyword>
<dbReference type="InterPro" id="IPR036443">
    <property type="entry name" value="Znf_RanBP2_sf"/>
</dbReference>
<dbReference type="PANTHER" id="PTHR47967:SF36">
    <property type="entry name" value="PEPTIDASE A1 DOMAIN-CONTAINING PROTEIN"/>
    <property type="match status" value="1"/>
</dbReference>
<evidence type="ECO:0000256" key="10">
    <source>
        <dbReference type="ARBA" id="ARBA00022884"/>
    </source>
</evidence>
<feature type="domain" description="Peptidase A1" evidence="21">
    <location>
        <begin position="454"/>
        <end position="818"/>
    </location>
</feature>
<comment type="subcellular location">
    <subcellularLocation>
        <location evidence="1">Nucleus</location>
    </subcellularLocation>
</comment>
<evidence type="ECO:0000256" key="11">
    <source>
        <dbReference type="ARBA" id="ARBA00023180"/>
    </source>
</evidence>
<evidence type="ECO:0000313" key="23">
    <source>
        <dbReference type="Proteomes" id="UP001634393"/>
    </source>
</evidence>
<evidence type="ECO:0000256" key="14">
    <source>
        <dbReference type="ARBA" id="ARBA00061442"/>
    </source>
</evidence>
<keyword evidence="4" id="KW-0479">Metal-binding</keyword>
<feature type="region of interest" description="Disordered" evidence="18">
    <location>
        <begin position="125"/>
        <end position="144"/>
    </location>
</feature>
<dbReference type="PANTHER" id="PTHR47967">
    <property type="entry name" value="OS07G0603500 PROTEIN-RELATED"/>
    <property type="match status" value="1"/>
</dbReference>
<keyword evidence="9" id="KW-0862">Zinc</keyword>
<dbReference type="Gene3D" id="4.10.1060.10">
    <property type="entry name" value="Zinc finger, RanBP2-type"/>
    <property type="match status" value="2"/>
</dbReference>
<feature type="domain" description="RanBP2-type" evidence="20">
    <location>
        <begin position="148"/>
        <end position="179"/>
    </location>
</feature>
<dbReference type="AlphaFoldDB" id="A0ABD3SM84"/>
<evidence type="ECO:0000256" key="15">
    <source>
        <dbReference type="PIRSR" id="PIRSR601461-1"/>
    </source>
</evidence>
<dbReference type="FunFam" id="2.40.70.10:FF:000034">
    <property type="entry name" value="Aspartyl protease family protein"/>
    <property type="match status" value="1"/>
</dbReference>
<dbReference type="Gene3D" id="2.40.70.10">
    <property type="entry name" value="Acid Proteases"/>
    <property type="match status" value="2"/>
</dbReference>
<dbReference type="InterPro" id="IPR001461">
    <property type="entry name" value="Aspartic_peptidase_A1"/>
</dbReference>
<evidence type="ECO:0000259" key="21">
    <source>
        <dbReference type="PROSITE" id="PS51767"/>
    </source>
</evidence>
<dbReference type="SUPFAM" id="SSF54928">
    <property type="entry name" value="RNA-binding domain, RBD"/>
    <property type="match status" value="1"/>
</dbReference>
<dbReference type="InterPro" id="IPR032861">
    <property type="entry name" value="TAXi_N"/>
</dbReference>
<dbReference type="Pfam" id="PF14541">
    <property type="entry name" value="TAXi_C"/>
    <property type="match status" value="1"/>
</dbReference>
<feature type="compositionally biased region" description="Basic and acidic residues" evidence="18">
    <location>
        <begin position="320"/>
        <end position="365"/>
    </location>
</feature>
<evidence type="ECO:0000259" key="20">
    <source>
        <dbReference type="PROSITE" id="PS50199"/>
    </source>
</evidence>
<dbReference type="FunFam" id="3.30.70.330:FF:000574">
    <property type="entry name" value="HIV Tat-specific factor 1"/>
    <property type="match status" value="1"/>
</dbReference>
<evidence type="ECO:0000256" key="17">
    <source>
        <dbReference type="PROSITE-ProRule" id="PRU00322"/>
    </source>
</evidence>
<name>A0ABD3SM84_9LAMI</name>
<dbReference type="GO" id="GO:0003723">
    <property type="term" value="F:RNA binding"/>
    <property type="evidence" value="ECO:0007669"/>
    <property type="project" value="UniProtKB-UniRule"/>
</dbReference>
<evidence type="ECO:0000256" key="4">
    <source>
        <dbReference type="ARBA" id="ARBA00022723"/>
    </source>
</evidence>
<feature type="compositionally biased region" description="Gly residues" evidence="18">
    <location>
        <begin position="244"/>
        <end position="256"/>
    </location>
</feature>
<comment type="function">
    <text evidence="13">TAFs are components of the transcription factor IID (TFIID) complex that is essential for mediating regulation of RNA polymerase transcription.</text>
</comment>
<evidence type="ECO:0000256" key="8">
    <source>
        <dbReference type="ARBA" id="ARBA00022801"/>
    </source>
</evidence>
<evidence type="ECO:0000256" key="16">
    <source>
        <dbReference type="PROSITE-ProRule" id="PRU00176"/>
    </source>
</evidence>
<reference evidence="22 23" key="1">
    <citation type="submission" date="2024-12" db="EMBL/GenBank/DDBJ databases">
        <title>The unique morphological basis and parallel evolutionary history of personate flowers in Penstemon.</title>
        <authorList>
            <person name="Depatie T.H."/>
            <person name="Wessinger C.A."/>
        </authorList>
    </citation>
    <scope>NUCLEOTIDE SEQUENCE [LARGE SCALE GENOMIC DNA]</scope>
    <source>
        <strain evidence="22">WTNN_2</strain>
        <tissue evidence="22">Leaf</tissue>
    </source>
</reference>
<evidence type="ECO:0000256" key="12">
    <source>
        <dbReference type="ARBA" id="ARBA00023242"/>
    </source>
</evidence>
<evidence type="ECO:0000256" key="9">
    <source>
        <dbReference type="ARBA" id="ARBA00022833"/>
    </source>
</evidence>
<feature type="active site" evidence="15">
    <location>
        <position position="694"/>
    </location>
</feature>
<dbReference type="Pfam" id="PF00076">
    <property type="entry name" value="RRM_1"/>
    <property type="match status" value="1"/>
</dbReference>
<feature type="active site" evidence="15">
    <location>
        <position position="472"/>
    </location>
</feature>
<dbReference type="SUPFAM" id="SSF50630">
    <property type="entry name" value="Acid proteases"/>
    <property type="match status" value="1"/>
</dbReference>
<dbReference type="InterPro" id="IPR032799">
    <property type="entry name" value="TAXi_C"/>
</dbReference>
<dbReference type="CDD" id="cd05476">
    <property type="entry name" value="pepsin_A_like_plant"/>
    <property type="match status" value="1"/>
</dbReference>
<evidence type="ECO:0000256" key="1">
    <source>
        <dbReference type="ARBA" id="ARBA00004123"/>
    </source>
</evidence>
<dbReference type="InterPro" id="IPR035979">
    <property type="entry name" value="RBD_domain_sf"/>
</dbReference>
<dbReference type="SMART" id="SM00547">
    <property type="entry name" value="ZnF_RBZ"/>
    <property type="match status" value="2"/>
</dbReference>
<accession>A0ABD3SM84</accession>
<dbReference type="SMART" id="SM00360">
    <property type="entry name" value="RRM"/>
    <property type="match status" value="1"/>
</dbReference>
<dbReference type="GO" id="GO:0004190">
    <property type="term" value="F:aspartic-type endopeptidase activity"/>
    <property type="evidence" value="ECO:0007669"/>
    <property type="project" value="UniProtKB-KW"/>
</dbReference>
<dbReference type="Gene3D" id="3.30.70.330">
    <property type="match status" value="1"/>
</dbReference>
<dbReference type="Pfam" id="PF00641">
    <property type="entry name" value="Zn_ribbon_RanBP"/>
    <property type="match status" value="2"/>
</dbReference>
<dbReference type="PROSITE" id="PS01358">
    <property type="entry name" value="ZF_RANBP2_1"/>
    <property type="match status" value="2"/>
</dbReference>
<comment type="similarity">
    <text evidence="14">Belongs to the TAF15 family.</text>
</comment>
<dbReference type="InterPro" id="IPR033121">
    <property type="entry name" value="PEPTIDASE_A1"/>
</dbReference>
<dbReference type="GO" id="GO:0008270">
    <property type="term" value="F:zinc ion binding"/>
    <property type="evidence" value="ECO:0007669"/>
    <property type="project" value="UniProtKB-KW"/>
</dbReference>
<evidence type="ECO:0000256" key="18">
    <source>
        <dbReference type="SAM" id="MobiDB-lite"/>
    </source>
</evidence>
<sequence>MASYAGKGVPTNGSVYVCNLPFGTDEDMLAEHFGTIGLLKKDKRSGRPKIWIYRDKMTNEPKGDATVTYEDPHAALAAVEWFNNKDFHGATIGVFMAESKSKDDTGNHVADQVIVSDLVGLEEGTMDVNDGGDRGGGRGDAPAKAWQQEGDWSCTNTSCGNVNFAFRGVCNRCGTARPSGASGGTMGGGRGRGRGDLGGSSRAVGATTGGLFGPNDWSCPMCGNINWAKRMKCNICNTNKPGHNEGGVRGGRGGGYKELDEEEIEETRRRRREAEEDDGEMYDEFGNLKKKFRAKTQQAETTVGVPGVGRAGWEVEELGASERERRDRSKDRGRERDERERDRHRNRERDRPRERDRDREYGRERERERDRGRFAFICNLLIIRSRKIIIVVLAQITTLTLSTTALPLSDPWQRLNHLATSSTTRAHHLKHPKKTTSDISTTKIPLFPKSYGGYSVSLDFGTPPQKITFVMDTGSSLVWLPCTNHYRCNSCNFVNVDPSKIPTFIPKESSSSKIVGCKNPKCKWVFPNVQCKDSDKNSTICPPYIIRYGSGSTTGLLLSESLVFPGKSVNNFLVGCSIYSTKQPSGIVGFGRGPESLPAQMGLKSFSYCLVSHQFDDKPVKSDLILVHGAAAKNRGGGEINHTPFRKNPTLSNPAFQDYYYVTLRKITVGGVNIKAPYKFLVADSDGNGGTIMDSGTTFTFMEGKLFDLVADEFVKQVGKNYSRAADVEKLAGLRPCFNVVGEKSIDLPDLVFHMKGGAEMVLPLSDYFSFFADSVICMTIVKGGDEVGPGPSIILGNYQQQNFYMEYDLENDRLGFRKQLCR</sequence>
<comment type="caution">
    <text evidence="22">The sequence shown here is derived from an EMBL/GenBank/DDBJ whole genome shotgun (WGS) entry which is preliminary data.</text>
</comment>
<dbReference type="InterPro" id="IPR034161">
    <property type="entry name" value="Pepsin-like_plant"/>
</dbReference>
<dbReference type="FunFam" id="4.10.1060.10:FF:000008">
    <property type="entry name" value="TATA-binding protein-associated factor 2N isoform X1"/>
    <property type="match status" value="1"/>
</dbReference>